<accession>T1GD03</accession>
<name>T1GD03_MEGSC</name>
<dbReference type="EMBL" id="CAQQ02193565">
    <property type="status" value="NOT_ANNOTATED_CDS"/>
    <property type="molecule type" value="Genomic_DNA"/>
</dbReference>
<dbReference type="AlphaFoldDB" id="T1GD03"/>
<reference evidence="1" key="2">
    <citation type="submission" date="2015-06" db="UniProtKB">
        <authorList>
            <consortium name="EnsemblMetazoa"/>
        </authorList>
    </citation>
    <scope>IDENTIFICATION</scope>
</reference>
<proteinExistence type="predicted"/>
<evidence type="ECO:0000313" key="1">
    <source>
        <dbReference type="EnsemblMetazoa" id="MESCA001180-PA"/>
    </source>
</evidence>
<dbReference type="HOGENOM" id="CLU_2725108_0_0_1"/>
<dbReference type="EnsemblMetazoa" id="MESCA001180-RA">
    <property type="protein sequence ID" value="MESCA001180-PA"/>
    <property type="gene ID" value="MESCA001180"/>
</dbReference>
<reference evidence="2" key="1">
    <citation type="submission" date="2013-02" db="EMBL/GenBank/DDBJ databases">
        <authorList>
            <person name="Hughes D."/>
        </authorList>
    </citation>
    <scope>NUCLEOTIDE SEQUENCE</scope>
    <source>
        <strain>Durham</strain>
        <strain evidence="2">NC isolate 2 -- Noor lab</strain>
    </source>
</reference>
<organism evidence="1 2">
    <name type="scientific">Megaselia scalaris</name>
    <name type="common">Humpbacked fly</name>
    <name type="synonym">Phora scalaris</name>
    <dbReference type="NCBI Taxonomy" id="36166"/>
    <lineage>
        <taxon>Eukaryota</taxon>
        <taxon>Metazoa</taxon>
        <taxon>Ecdysozoa</taxon>
        <taxon>Arthropoda</taxon>
        <taxon>Hexapoda</taxon>
        <taxon>Insecta</taxon>
        <taxon>Pterygota</taxon>
        <taxon>Neoptera</taxon>
        <taxon>Endopterygota</taxon>
        <taxon>Diptera</taxon>
        <taxon>Brachycera</taxon>
        <taxon>Muscomorpha</taxon>
        <taxon>Platypezoidea</taxon>
        <taxon>Phoridae</taxon>
        <taxon>Megaseliini</taxon>
        <taxon>Megaselia</taxon>
    </lineage>
</organism>
<dbReference type="EMBL" id="CAQQ02193564">
    <property type="status" value="NOT_ANNOTATED_CDS"/>
    <property type="molecule type" value="Genomic_DNA"/>
</dbReference>
<dbReference type="Proteomes" id="UP000015102">
    <property type="component" value="Unassembled WGS sequence"/>
</dbReference>
<evidence type="ECO:0000313" key="2">
    <source>
        <dbReference type="Proteomes" id="UP000015102"/>
    </source>
</evidence>
<protein>
    <submittedName>
        <fullName evidence="1">Uncharacterized protein</fullName>
    </submittedName>
</protein>
<keyword evidence="2" id="KW-1185">Reference proteome</keyword>
<sequence>MVAAVMEIKSPSTKRAELHIPPTRVIHFNATPPSSGGGEYKRKVYLGDLNKIRGVRAGRPSKQKFNELIFRP</sequence>